<sequence>MTKLPGNRLSVLLLAAVSLTSVCSAIASSDPAAALDFKPVFVESVVNIENRKSRTLKSNVSRSYANYFNYRSTPVLHPLPLSSIGFPSAHPDSYSTPDTTSYNNLDEYMSSFYYKKPKVAEKYSSKLKNMMPYIKSRGNAADIASRIWQNIPSRHEIVDRTIGAITSKLTAIGLIFLSPIILVTAVLFVAFAGILFLFPAVSAFGRRRVGRDLSAENLNQVFDFERFLPPEQSARTLASFAARLDNVLDTYMNSYKNDSCLERYSCEAGQMTRRWGKFTEPIITYLEPLLPAYISQKIASFKNGARRSNIDCSQMKCSRLPFFE</sequence>
<evidence type="ECO:0000313" key="4">
    <source>
        <dbReference type="Proteomes" id="UP000789390"/>
    </source>
</evidence>
<gene>
    <name evidence="3" type="ORF">DGAL_LOCUS16720</name>
</gene>
<comment type="caution">
    <text evidence="3">The sequence shown here is derived from an EMBL/GenBank/DDBJ whole genome shotgun (WGS) entry which is preliminary data.</text>
</comment>
<dbReference type="EMBL" id="CAKKLH010000334">
    <property type="protein sequence ID" value="CAH0112921.1"/>
    <property type="molecule type" value="Genomic_DNA"/>
</dbReference>
<name>A0A8J2S8U2_9CRUS</name>
<evidence type="ECO:0000256" key="1">
    <source>
        <dbReference type="SAM" id="Phobius"/>
    </source>
</evidence>
<keyword evidence="1" id="KW-0812">Transmembrane</keyword>
<evidence type="ECO:0000256" key="2">
    <source>
        <dbReference type="SAM" id="SignalP"/>
    </source>
</evidence>
<dbReference type="Proteomes" id="UP000789390">
    <property type="component" value="Unassembled WGS sequence"/>
</dbReference>
<dbReference type="OrthoDB" id="6366150at2759"/>
<protein>
    <submittedName>
        <fullName evidence="3">Uncharacterized protein</fullName>
    </submittedName>
</protein>
<organism evidence="3 4">
    <name type="scientific">Daphnia galeata</name>
    <dbReference type="NCBI Taxonomy" id="27404"/>
    <lineage>
        <taxon>Eukaryota</taxon>
        <taxon>Metazoa</taxon>
        <taxon>Ecdysozoa</taxon>
        <taxon>Arthropoda</taxon>
        <taxon>Crustacea</taxon>
        <taxon>Branchiopoda</taxon>
        <taxon>Diplostraca</taxon>
        <taxon>Cladocera</taxon>
        <taxon>Anomopoda</taxon>
        <taxon>Daphniidae</taxon>
        <taxon>Daphnia</taxon>
    </lineage>
</organism>
<proteinExistence type="predicted"/>
<keyword evidence="1" id="KW-1133">Transmembrane helix</keyword>
<feature type="signal peptide" evidence="2">
    <location>
        <begin position="1"/>
        <end position="25"/>
    </location>
</feature>
<dbReference type="AlphaFoldDB" id="A0A8J2S8U2"/>
<feature type="chain" id="PRO_5035156133" evidence="2">
    <location>
        <begin position="26"/>
        <end position="324"/>
    </location>
</feature>
<feature type="transmembrane region" description="Helical" evidence="1">
    <location>
        <begin position="171"/>
        <end position="198"/>
    </location>
</feature>
<keyword evidence="4" id="KW-1185">Reference proteome</keyword>
<keyword evidence="2" id="KW-0732">Signal</keyword>
<keyword evidence="1" id="KW-0472">Membrane</keyword>
<accession>A0A8J2S8U2</accession>
<evidence type="ECO:0000313" key="3">
    <source>
        <dbReference type="EMBL" id="CAH0112921.1"/>
    </source>
</evidence>
<reference evidence="3" key="1">
    <citation type="submission" date="2021-11" db="EMBL/GenBank/DDBJ databases">
        <authorList>
            <person name="Schell T."/>
        </authorList>
    </citation>
    <scope>NUCLEOTIDE SEQUENCE</scope>
    <source>
        <strain evidence="3">M5</strain>
    </source>
</reference>